<accession>A0A0C9T1L0</accession>
<proteinExistence type="predicted"/>
<dbReference type="PANTHER" id="PTHR46579:SF2">
    <property type="entry name" value="C2H2-TYPE DOMAIN-CONTAINING PROTEIN"/>
    <property type="match status" value="1"/>
</dbReference>
<organism evidence="1 2">
    <name type="scientific">Paxillus involutus ATCC 200175</name>
    <dbReference type="NCBI Taxonomy" id="664439"/>
    <lineage>
        <taxon>Eukaryota</taxon>
        <taxon>Fungi</taxon>
        <taxon>Dikarya</taxon>
        <taxon>Basidiomycota</taxon>
        <taxon>Agaricomycotina</taxon>
        <taxon>Agaricomycetes</taxon>
        <taxon>Agaricomycetidae</taxon>
        <taxon>Boletales</taxon>
        <taxon>Paxilineae</taxon>
        <taxon>Paxillaceae</taxon>
        <taxon>Paxillus</taxon>
    </lineage>
</organism>
<keyword evidence="2" id="KW-1185">Reference proteome</keyword>
<dbReference type="InterPro" id="IPR004242">
    <property type="entry name" value="Transposase_21"/>
</dbReference>
<evidence type="ECO:0000313" key="2">
    <source>
        <dbReference type="Proteomes" id="UP000053647"/>
    </source>
</evidence>
<reference evidence="2" key="2">
    <citation type="submission" date="2015-01" db="EMBL/GenBank/DDBJ databases">
        <title>Evolutionary Origins and Diversification of the Mycorrhizal Mutualists.</title>
        <authorList>
            <consortium name="DOE Joint Genome Institute"/>
            <consortium name="Mycorrhizal Genomics Consortium"/>
            <person name="Kohler A."/>
            <person name="Kuo A."/>
            <person name="Nagy L.G."/>
            <person name="Floudas D."/>
            <person name="Copeland A."/>
            <person name="Barry K.W."/>
            <person name="Cichocki N."/>
            <person name="Veneault-Fourrey C."/>
            <person name="LaButti K."/>
            <person name="Lindquist E.A."/>
            <person name="Lipzen A."/>
            <person name="Lundell T."/>
            <person name="Morin E."/>
            <person name="Murat C."/>
            <person name="Riley R."/>
            <person name="Ohm R."/>
            <person name="Sun H."/>
            <person name="Tunlid A."/>
            <person name="Henrissat B."/>
            <person name="Grigoriev I.V."/>
            <person name="Hibbett D.S."/>
            <person name="Martin F."/>
        </authorList>
    </citation>
    <scope>NUCLEOTIDE SEQUENCE [LARGE SCALE GENOMIC DNA]</scope>
    <source>
        <strain evidence="2">ATCC 200175</strain>
    </source>
</reference>
<evidence type="ECO:0000313" key="1">
    <source>
        <dbReference type="EMBL" id="KIJ09585.1"/>
    </source>
</evidence>
<dbReference type="PANTHER" id="PTHR46579">
    <property type="entry name" value="F5/8 TYPE C DOMAIN-CONTAINING PROTEIN-RELATED"/>
    <property type="match status" value="1"/>
</dbReference>
<dbReference type="EMBL" id="KN819449">
    <property type="protein sequence ID" value="KIJ09585.1"/>
    <property type="molecule type" value="Genomic_DNA"/>
</dbReference>
<dbReference type="Proteomes" id="UP000053647">
    <property type="component" value="Unassembled WGS sequence"/>
</dbReference>
<dbReference type="HOGENOM" id="CLU_078867_1_0_1"/>
<dbReference type="Pfam" id="PF02992">
    <property type="entry name" value="Transposase_21"/>
    <property type="match status" value="1"/>
</dbReference>
<dbReference type="OrthoDB" id="3269001at2759"/>
<dbReference type="AlphaFoldDB" id="A0A0C9T1L0"/>
<gene>
    <name evidence="1" type="ORF">PAXINDRAFT_43002</name>
</gene>
<sequence length="187" mass="21824">IAMALLNLPPSLRYRAENLYVVGIIPGPREPSLDEINHFLCPLIDFFLPAWKDGTWFTRTINHLQGRLSRSVIALAVQDLPGARKVGGNAGPTSYHMCNLCWLPKSDISNFDWELWQRRTYEECLGATQHWRDAATKKERDNIFKETRIRWSELLRLPYWDPMRSMVVDGMHNLFLGLVQFHFRDLI</sequence>
<name>A0A0C9T1L0_PAXIN</name>
<protein>
    <submittedName>
        <fullName evidence="1">Uncharacterized protein</fullName>
    </submittedName>
</protein>
<feature type="non-terminal residue" evidence="1">
    <location>
        <position position="187"/>
    </location>
</feature>
<reference evidence="1 2" key="1">
    <citation type="submission" date="2014-06" db="EMBL/GenBank/DDBJ databases">
        <authorList>
            <consortium name="DOE Joint Genome Institute"/>
            <person name="Kuo A."/>
            <person name="Kohler A."/>
            <person name="Nagy L.G."/>
            <person name="Floudas D."/>
            <person name="Copeland A."/>
            <person name="Barry K.W."/>
            <person name="Cichocki N."/>
            <person name="Veneault-Fourrey C."/>
            <person name="LaButti K."/>
            <person name="Lindquist E.A."/>
            <person name="Lipzen A."/>
            <person name="Lundell T."/>
            <person name="Morin E."/>
            <person name="Murat C."/>
            <person name="Sun H."/>
            <person name="Tunlid A."/>
            <person name="Henrissat B."/>
            <person name="Grigoriev I.V."/>
            <person name="Hibbett D.S."/>
            <person name="Martin F."/>
            <person name="Nordberg H.P."/>
            <person name="Cantor M.N."/>
            <person name="Hua S.X."/>
        </authorList>
    </citation>
    <scope>NUCLEOTIDE SEQUENCE [LARGE SCALE GENOMIC DNA]</scope>
    <source>
        <strain evidence="1 2">ATCC 200175</strain>
    </source>
</reference>
<feature type="non-terminal residue" evidence="1">
    <location>
        <position position="1"/>
    </location>
</feature>